<feature type="region of interest" description="Disordered" evidence="1">
    <location>
        <begin position="1"/>
        <end position="68"/>
    </location>
</feature>
<dbReference type="EMBL" id="KN833068">
    <property type="protein sequence ID" value="KIM74046.1"/>
    <property type="molecule type" value="Genomic_DNA"/>
</dbReference>
<dbReference type="OrthoDB" id="2632038at2759"/>
<sequence length="366" mass="41153">MSVVSSSSLASGRNPESSYPSTSDHDQLTPSPPVYRDSNDEYTPTRKSTHSTSWTTPSQRSHTAGISSGAREALNRLYKSIYGEDSLRCLVTQSNESLNVPHVVWRASTSDELTLYEYCLGLDLGTFHVDSRRNLFYHVHDFVQGVIDARNDPTRPQIHTFRSKWYMKTKTKYTLLPLPGLVRAPFFRRILDPAESWQPHSSPYQTLPLLECHIAPPFTAINAGPKCAGADLDAIARECCQATETQQALKDRLELLCDMWNLFENTKDNAKDWKRKRGVRGRGSATMRILKEFRNRANAPLGHSLVHRVVVQDESLLQLAKLAIQPEISVGVLEPMSSRRRRLAHANGNGHVVQVEPPSVNTQCHV</sequence>
<name>A0A0C3F251_PILCF</name>
<dbReference type="InParanoid" id="A0A0C3F251"/>
<feature type="compositionally biased region" description="Polar residues" evidence="1">
    <location>
        <begin position="9"/>
        <end position="22"/>
    </location>
</feature>
<evidence type="ECO:0000313" key="3">
    <source>
        <dbReference type="Proteomes" id="UP000054166"/>
    </source>
</evidence>
<gene>
    <name evidence="2" type="ORF">PILCRDRAFT_14770</name>
</gene>
<dbReference type="HOGENOM" id="CLU_756739_0_0_1"/>
<reference evidence="2 3" key="1">
    <citation type="submission" date="2014-04" db="EMBL/GenBank/DDBJ databases">
        <authorList>
            <consortium name="DOE Joint Genome Institute"/>
            <person name="Kuo A."/>
            <person name="Tarkka M."/>
            <person name="Buscot F."/>
            <person name="Kohler A."/>
            <person name="Nagy L.G."/>
            <person name="Floudas D."/>
            <person name="Copeland A."/>
            <person name="Barry K.W."/>
            <person name="Cichocki N."/>
            <person name="Veneault-Fourrey C."/>
            <person name="LaButti K."/>
            <person name="Lindquist E.A."/>
            <person name="Lipzen A."/>
            <person name="Lundell T."/>
            <person name="Morin E."/>
            <person name="Murat C."/>
            <person name="Sun H."/>
            <person name="Tunlid A."/>
            <person name="Henrissat B."/>
            <person name="Grigoriev I.V."/>
            <person name="Hibbett D.S."/>
            <person name="Martin F."/>
            <person name="Nordberg H.P."/>
            <person name="Cantor M.N."/>
            <person name="Hua S.X."/>
        </authorList>
    </citation>
    <scope>NUCLEOTIDE SEQUENCE [LARGE SCALE GENOMIC DNA]</scope>
    <source>
        <strain evidence="2 3">F 1598</strain>
    </source>
</reference>
<feature type="compositionally biased region" description="Polar residues" evidence="1">
    <location>
        <begin position="41"/>
        <end position="66"/>
    </location>
</feature>
<evidence type="ECO:0000313" key="2">
    <source>
        <dbReference type="EMBL" id="KIM74046.1"/>
    </source>
</evidence>
<reference evidence="3" key="2">
    <citation type="submission" date="2015-01" db="EMBL/GenBank/DDBJ databases">
        <title>Evolutionary Origins and Diversification of the Mycorrhizal Mutualists.</title>
        <authorList>
            <consortium name="DOE Joint Genome Institute"/>
            <consortium name="Mycorrhizal Genomics Consortium"/>
            <person name="Kohler A."/>
            <person name="Kuo A."/>
            <person name="Nagy L.G."/>
            <person name="Floudas D."/>
            <person name="Copeland A."/>
            <person name="Barry K.W."/>
            <person name="Cichocki N."/>
            <person name="Veneault-Fourrey C."/>
            <person name="LaButti K."/>
            <person name="Lindquist E.A."/>
            <person name="Lipzen A."/>
            <person name="Lundell T."/>
            <person name="Morin E."/>
            <person name="Murat C."/>
            <person name="Riley R."/>
            <person name="Ohm R."/>
            <person name="Sun H."/>
            <person name="Tunlid A."/>
            <person name="Henrissat B."/>
            <person name="Grigoriev I.V."/>
            <person name="Hibbett D.S."/>
            <person name="Martin F."/>
        </authorList>
    </citation>
    <scope>NUCLEOTIDE SEQUENCE [LARGE SCALE GENOMIC DNA]</scope>
    <source>
        <strain evidence="3">F 1598</strain>
    </source>
</reference>
<dbReference type="Proteomes" id="UP000054166">
    <property type="component" value="Unassembled WGS sequence"/>
</dbReference>
<evidence type="ECO:0008006" key="4">
    <source>
        <dbReference type="Google" id="ProtNLM"/>
    </source>
</evidence>
<proteinExistence type="predicted"/>
<accession>A0A0C3F251</accession>
<dbReference type="AlphaFoldDB" id="A0A0C3F251"/>
<keyword evidence="3" id="KW-1185">Reference proteome</keyword>
<protein>
    <recommendedName>
        <fullName evidence="4">HNH nuclease domain-containing protein</fullName>
    </recommendedName>
</protein>
<organism evidence="2 3">
    <name type="scientific">Piloderma croceum (strain F 1598)</name>
    <dbReference type="NCBI Taxonomy" id="765440"/>
    <lineage>
        <taxon>Eukaryota</taxon>
        <taxon>Fungi</taxon>
        <taxon>Dikarya</taxon>
        <taxon>Basidiomycota</taxon>
        <taxon>Agaricomycotina</taxon>
        <taxon>Agaricomycetes</taxon>
        <taxon>Agaricomycetidae</taxon>
        <taxon>Atheliales</taxon>
        <taxon>Atheliaceae</taxon>
        <taxon>Piloderma</taxon>
    </lineage>
</organism>
<evidence type="ECO:0000256" key="1">
    <source>
        <dbReference type="SAM" id="MobiDB-lite"/>
    </source>
</evidence>